<dbReference type="PANTHER" id="PTHR10705:SF0">
    <property type="entry name" value="DOLICHYL-DIPHOSPHOOLIGOSACCHARIDE--PROTEIN GLYCOSYLTRANSFERASE SUBUNIT DAD1"/>
    <property type="match status" value="1"/>
</dbReference>
<dbReference type="GO" id="GO:0006487">
    <property type="term" value="P:protein N-linked glycosylation"/>
    <property type="evidence" value="ECO:0007669"/>
    <property type="project" value="TreeGrafter"/>
</dbReference>
<protein>
    <recommendedName>
        <fullName evidence="8">Dolichyl-diphosphooligosaccharide--protein glycosyltransferase subunit OST2</fullName>
        <shortName evidence="8">Oligosaccharyl transferase subunit OST2</shortName>
    </recommendedName>
</protein>
<keyword evidence="7 8" id="KW-0472">Membrane</keyword>
<keyword evidence="6 8" id="KW-1133">Transmembrane helix</keyword>
<accession>A0AAD5U3T8</accession>
<name>A0AAD5U3T8_9FUNG</name>
<comment type="function">
    <text evidence="8">Subunit of the oligosaccharyl transferase (OST) complex that catalyzes the initial transfer of a defined glycan (Glc(3)Man(9)GlcNAc(2) in eukaryotes) from the lipid carrier dolichol-pyrophosphate to an asparagine residue within an Asn-X-Ser/Thr consensus motif in nascent polypeptide chains, the first step in protein N-glycosylation. N-glycosylation occurs cotranslationally and the complex associates with the Sec61 complex at the channel-forming translocon complex that mediates protein translocation across the endoplasmic reticulum (ER). All subunits are required for a maximal enzyme activity.</text>
</comment>
<comment type="caution">
    <text evidence="9">The sequence shown here is derived from an EMBL/GenBank/DDBJ whole genome shotgun (WGS) entry which is preliminary data.</text>
</comment>
<evidence type="ECO:0000256" key="1">
    <source>
        <dbReference type="ARBA" id="ARBA00004477"/>
    </source>
</evidence>
<evidence type="ECO:0000256" key="5">
    <source>
        <dbReference type="ARBA" id="ARBA00022824"/>
    </source>
</evidence>
<comment type="subunit">
    <text evidence="8">Component of the oligosaccharyltransferase (OST) complex.</text>
</comment>
<proteinExistence type="inferred from homology"/>
<evidence type="ECO:0000256" key="8">
    <source>
        <dbReference type="RuleBase" id="RU361136"/>
    </source>
</evidence>
<comment type="subcellular location">
    <subcellularLocation>
        <location evidence="1 8">Endoplasmic reticulum membrane</location>
        <topology evidence="1 8">Multi-pass membrane protein</topology>
    </subcellularLocation>
</comment>
<keyword evidence="10" id="KW-1185">Reference proteome</keyword>
<evidence type="ECO:0000256" key="2">
    <source>
        <dbReference type="ARBA" id="ARBA00004922"/>
    </source>
</evidence>
<keyword evidence="4 8" id="KW-0812">Transmembrane</keyword>
<dbReference type="EMBL" id="JADGJW010000267">
    <property type="protein sequence ID" value="KAJ3220867.1"/>
    <property type="molecule type" value="Genomic_DNA"/>
</dbReference>
<dbReference type="InterPro" id="IPR003038">
    <property type="entry name" value="DAD/Ost2"/>
</dbReference>
<dbReference type="GO" id="GO:0008250">
    <property type="term" value="C:oligosaccharyltransferase complex"/>
    <property type="evidence" value="ECO:0007669"/>
    <property type="project" value="InterPro"/>
</dbReference>
<dbReference type="Pfam" id="PF02109">
    <property type="entry name" value="DAD"/>
    <property type="match status" value="1"/>
</dbReference>
<evidence type="ECO:0000256" key="4">
    <source>
        <dbReference type="ARBA" id="ARBA00022692"/>
    </source>
</evidence>
<keyword evidence="5 8" id="KW-0256">Endoplasmic reticulum</keyword>
<evidence type="ECO:0000313" key="10">
    <source>
        <dbReference type="Proteomes" id="UP001211065"/>
    </source>
</evidence>
<evidence type="ECO:0000256" key="6">
    <source>
        <dbReference type="ARBA" id="ARBA00022989"/>
    </source>
</evidence>
<feature type="non-terminal residue" evidence="9">
    <location>
        <position position="1"/>
    </location>
</feature>
<dbReference type="AlphaFoldDB" id="A0AAD5U3T8"/>
<evidence type="ECO:0000313" key="9">
    <source>
        <dbReference type="EMBL" id="KAJ3220867.1"/>
    </source>
</evidence>
<reference evidence="9" key="1">
    <citation type="submission" date="2020-05" db="EMBL/GenBank/DDBJ databases">
        <title>Phylogenomic resolution of chytrid fungi.</title>
        <authorList>
            <person name="Stajich J.E."/>
            <person name="Amses K."/>
            <person name="Simmons R."/>
            <person name="Seto K."/>
            <person name="Myers J."/>
            <person name="Bonds A."/>
            <person name="Quandt C.A."/>
            <person name="Barry K."/>
            <person name="Liu P."/>
            <person name="Grigoriev I."/>
            <person name="Longcore J.E."/>
            <person name="James T.Y."/>
        </authorList>
    </citation>
    <scope>NUCLEOTIDE SEQUENCE</scope>
    <source>
        <strain evidence="9">JEL0476</strain>
    </source>
</reference>
<comment type="pathway">
    <text evidence="2 8">Protein modification; protein glycosylation.</text>
</comment>
<evidence type="ECO:0000256" key="7">
    <source>
        <dbReference type="ARBA" id="ARBA00023136"/>
    </source>
</evidence>
<evidence type="ECO:0000256" key="3">
    <source>
        <dbReference type="ARBA" id="ARBA00009386"/>
    </source>
</evidence>
<sequence length="91" mass="10025">AKPTPPPSKKSTVTSSKKEGFSELVSKGFENYQNETPQLLKILDSYLVFCVLTGVLQFLYMIIVGTYPYNAFLAGFICSVGSFVLTGENIF</sequence>
<organism evidence="9 10">
    <name type="scientific">Clydaea vesicula</name>
    <dbReference type="NCBI Taxonomy" id="447962"/>
    <lineage>
        <taxon>Eukaryota</taxon>
        <taxon>Fungi</taxon>
        <taxon>Fungi incertae sedis</taxon>
        <taxon>Chytridiomycota</taxon>
        <taxon>Chytridiomycota incertae sedis</taxon>
        <taxon>Chytridiomycetes</taxon>
        <taxon>Lobulomycetales</taxon>
        <taxon>Lobulomycetaceae</taxon>
        <taxon>Clydaea</taxon>
    </lineage>
</organism>
<comment type="caution">
    <text evidence="8">Lacks conserved residue(s) required for the propagation of feature annotation.</text>
</comment>
<dbReference type="PANTHER" id="PTHR10705">
    <property type="entry name" value="DOLICHYL-DIPHOSPHOOLIGOSACCHARIDE--PROTEIN GLYCOSYLTRANSFERASE SUBUNIT DAD1"/>
    <property type="match status" value="1"/>
</dbReference>
<dbReference type="Proteomes" id="UP001211065">
    <property type="component" value="Unassembled WGS sequence"/>
</dbReference>
<comment type="similarity">
    <text evidence="3 8">Belongs to the DAD/OST2 family.</text>
</comment>
<feature type="transmembrane region" description="Helical" evidence="8">
    <location>
        <begin position="46"/>
        <end position="63"/>
    </location>
</feature>
<feature type="transmembrane region" description="Helical" evidence="8">
    <location>
        <begin position="69"/>
        <end position="87"/>
    </location>
</feature>
<gene>
    <name evidence="9" type="primary">DAD1</name>
    <name evidence="9" type="ORF">HK099_003931</name>
</gene>